<feature type="transmembrane region" description="Helical" evidence="1">
    <location>
        <begin position="56"/>
        <end position="75"/>
    </location>
</feature>
<keyword evidence="3" id="KW-1185">Reference proteome</keyword>
<feature type="transmembrane region" description="Helical" evidence="1">
    <location>
        <begin position="176"/>
        <end position="194"/>
    </location>
</feature>
<dbReference type="AlphaFoldDB" id="A0A1I3I410"/>
<dbReference type="GO" id="GO:0008233">
    <property type="term" value="F:peptidase activity"/>
    <property type="evidence" value="ECO:0007669"/>
    <property type="project" value="UniProtKB-KW"/>
</dbReference>
<sequence length="231" mass="25390">MIGITLCFVPLILAIVFFSTYFKLKLTHQLIAVLLGLAAVLPISFIQYFMPSIPGLPISPVVSALLKSLLLYGFVEEAIKTLALLPLPHKIYDEEGAADSAAGRLNFLLLAFTAGLSLGCFESVVYYFDHLQIANSRGATLLYGQIAVRIFTSDIIHMTCTGLCGLFIYSCRNKPARVSCLIMAVILHGVYDFFAGFSGSLRWFSVAVVLMSILECRIKYTSLKNNENVTN</sequence>
<feature type="transmembrane region" description="Helical" evidence="1">
    <location>
        <begin position="148"/>
        <end position="169"/>
    </location>
</feature>
<keyword evidence="1" id="KW-1133">Transmembrane helix</keyword>
<keyword evidence="2" id="KW-0645">Protease</keyword>
<keyword evidence="1" id="KW-0812">Transmembrane</keyword>
<dbReference type="InterPro" id="IPR026898">
    <property type="entry name" value="PrsW"/>
</dbReference>
<dbReference type="PANTHER" id="PTHR36844:SF1">
    <property type="entry name" value="PROTEASE PRSW"/>
    <property type="match status" value="1"/>
</dbReference>
<feature type="transmembrane region" description="Helical" evidence="1">
    <location>
        <begin position="31"/>
        <end position="50"/>
    </location>
</feature>
<dbReference type="RefSeq" id="WP_074929894.1">
    <property type="nucleotide sequence ID" value="NZ_FORI01000001.1"/>
</dbReference>
<dbReference type="Proteomes" id="UP000182737">
    <property type="component" value="Unassembled WGS sequence"/>
</dbReference>
<evidence type="ECO:0000313" key="2">
    <source>
        <dbReference type="EMBL" id="SFI42609.1"/>
    </source>
</evidence>
<reference evidence="3" key="1">
    <citation type="submission" date="2016-10" db="EMBL/GenBank/DDBJ databases">
        <authorList>
            <person name="Varghese N."/>
            <person name="Submissions S."/>
        </authorList>
    </citation>
    <scope>NUCLEOTIDE SEQUENCE [LARGE SCALE GENOMIC DNA]</scope>
    <source>
        <strain evidence="3">XBD1002</strain>
    </source>
</reference>
<dbReference type="EMBL" id="FORI01000001">
    <property type="protein sequence ID" value="SFI42609.1"/>
    <property type="molecule type" value="Genomic_DNA"/>
</dbReference>
<name>A0A1I3I410_9SPIR</name>
<evidence type="ECO:0000313" key="3">
    <source>
        <dbReference type="Proteomes" id="UP000182737"/>
    </source>
</evidence>
<feature type="transmembrane region" description="Helical" evidence="1">
    <location>
        <begin position="6"/>
        <end position="24"/>
    </location>
</feature>
<evidence type="ECO:0000256" key="1">
    <source>
        <dbReference type="SAM" id="Phobius"/>
    </source>
</evidence>
<protein>
    <submittedName>
        <fullName evidence="2">Protease prsW family protein</fullName>
    </submittedName>
</protein>
<dbReference type="GO" id="GO:0006508">
    <property type="term" value="P:proteolysis"/>
    <property type="evidence" value="ECO:0007669"/>
    <property type="project" value="UniProtKB-KW"/>
</dbReference>
<keyword evidence="2" id="KW-0378">Hydrolase</keyword>
<proteinExistence type="predicted"/>
<dbReference type="Pfam" id="PF13367">
    <property type="entry name" value="PrsW-protease"/>
    <property type="match status" value="1"/>
</dbReference>
<dbReference type="OrthoDB" id="358214at2"/>
<keyword evidence="1" id="KW-0472">Membrane</keyword>
<organism evidence="2 3">
    <name type="scientific">Treponema bryantii</name>
    <dbReference type="NCBI Taxonomy" id="163"/>
    <lineage>
        <taxon>Bacteria</taxon>
        <taxon>Pseudomonadati</taxon>
        <taxon>Spirochaetota</taxon>
        <taxon>Spirochaetia</taxon>
        <taxon>Spirochaetales</taxon>
        <taxon>Treponemataceae</taxon>
        <taxon>Treponema</taxon>
    </lineage>
</organism>
<dbReference type="PANTHER" id="PTHR36844">
    <property type="entry name" value="PROTEASE PRSW"/>
    <property type="match status" value="1"/>
</dbReference>
<feature type="transmembrane region" description="Helical" evidence="1">
    <location>
        <begin position="107"/>
        <end position="128"/>
    </location>
</feature>
<accession>A0A1I3I410</accession>
<gene>
    <name evidence="2" type="ORF">SAMN04487775_101304</name>
</gene>